<organism evidence="2 3">
    <name type="scientific">Paraburkholderia edwinii</name>
    <dbReference type="NCBI Taxonomy" id="2861782"/>
    <lineage>
        <taxon>Bacteria</taxon>
        <taxon>Pseudomonadati</taxon>
        <taxon>Pseudomonadota</taxon>
        <taxon>Betaproteobacteria</taxon>
        <taxon>Burkholderiales</taxon>
        <taxon>Burkholderiaceae</taxon>
        <taxon>Paraburkholderia</taxon>
    </lineage>
</organism>
<reference evidence="2 3" key="1">
    <citation type="submission" date="2021-07" db="EMBL/GenBank/DDBJ databases">
        <title>Paraburkholderia edwinii protects Aspergillus sp. from phenazines by acting as a toxin sponge.</title>
        <authorList>
            <person name="Dahlstrom K.M."/>
            <person name="Newman D.K."/>
        </authorList>
    </citation>
    <scope>NUCLEOTIDE SEQUENCE [LARGE SCALE GENOMIC DNA]</scope>
    <source>
        <strain evidence="2 3">Pe01</strain>
    </source>
</reference>
<evidence type="ECO:0000313" key="2">
    <source>
        <dbReference type="EMBL" id="QYD70082.1"/>
    </source>
</evidence>
<evidence type="ECO:0000313" key="3">
    <source>
        <dbReference type="Proteomes" id="UP000826462"/>
    </source>
</evidence>
<dbReference type="EMBL" id="CP080095">
    <property type="protein sequence ID" value="QYD70082.1"/>
    <property type="molecule type" value="Genomic_DNA"/>
</dbReference>
<dbReference type="RefSeq" id="WP_219799409.1">
    <property type="nucleotide sequence ID" value="NZ_CP080095.1"/>
</dbReference>
<evidence type="ECO:0000256" key="1">
    <source>
        <dbReference type="SAM" id="Phobius"/>
    </source>
</evidence>
<keyword evidence="1" id="KW-0812">Transmembrane</keyword>
<accession>A0ABX8UM76</accession>
<feature type="transmembrane region" description="Helical" evidence="1">
    <location>
        <begin position="284"/>
        <end position="306"/>
    </location>
</feature>
<sequence>MYFGALLLVACALQIYMVATVDYIGTDNPAGFSVLSDKIERSQEKLQEMFDAATAPRRPALTIQSSEVEVTRKHLGLPPEIHAAEPVPNETYSSALSRLVSETALQTGMRSTVLSASVDNKKPPLDLIQALRYRQRELEKRPVVVWGIEAPVTLPFQYGAAQYQVPNWVVANLLFIALIPLCIGWLGSLYFTRQRELFLIRKLADYKAAFPHILNILPVIPISLNYVAELRLVNIKRKNRSRAFNRTFYSLLRTLLILIFTTPMLSTLAYSVVGLLFVKNNPSIWVGIVALILGIILVAQVTMLVVQEWWLLWGKDFTA</sequence>
<protein>
    <submittedName>
        <fullName evidence="2">Uncharacterized protein</fullName>
    </submittedName>
</protein>
<feature type="transmembrane region" description="Helical" evidence="1">
    <location>
        <begin position="168"/>
        <end position="192"/>
    </location>
</feature>
<name>A0ABX8UM76_9BURK</name>
<gene>
    <name evidence="2" type="ORF">KZJ38_07155</name>
</gene>
<keyword evidence="1" id="KW-1133">Transmembrane helix</keyword>
<dbReference type="Proteomes" id="UP000826462">
    <property type="component" value="Chromosome 1"/>
</dbReference>
<proteinExistence type="predicted"/>
<feature type="transmembrane region" description="Helical" evidence="1">
    <location>
        <begin position="255"/>
        <end position="278"/>
    </location>
</feature>
<keyword evidence="3" id="KW-1185">Reference proteome</keyword>
<keyword evidence="1" id="KW-0472">Membrane</keyword>